<feature type="signal peptide" evidence="2">
    <location>
        <begin position="1"/>
        <end position="27"/>
    </location>
</feature>
<evidence type="ECO:0000256" key="2">
    <source>
        <dbReference type="SAM" id="SignalP"/>
    </source>
</evidence>
<protein>
    <submittedName>
        <fullName evidence="3">Substrate-binding periplasmic protein</fullName>
    </submittedName>
</protein>
<feature type="chain" id="PRO_5045495386" evidence="2">
    <location>
        <begin position="28"/>
        <end position="247"/>
    </location>
</feature>
<organism evidence="3 4">
    <name type="scientific">Pseudaeromonas sharmana</name>
    <dbReference type="NCBI Taxonomy" id="328412"/>
    <lineage>
        <taxon>Bacteria</taxon>
        <taxon>Pseudomonadati</taxon>
        <taxon>Pseudomonadota</taxon>
        <taxon>Gammaproteobacteria</taxon>
        <taxon>Aeromonadales</taxon>
        <taxon>Aeromonadaceae</taxon>
        <taxon>Pseudaeromonas</taxon>
    </lineage>
</organism>
<name>A0ABV8CRL9_9GAMM</name>
<sequence length="247" mass="27450">MTNNAFSTIRRLLLASSLLCCALSTQAADTVLVATLEWPPYIGSQLPGQGPLAQQSRQIFARMGLQQQLEFLPWRRALRAMDEPGPHLAIMPEYNTQQRQQALFCSQPFARATLSLVQNTQLPPIRWRALTDLAPYTIGTVSGYVHTDEFDQLLAAGRLKHEEAPSDLLNLRKVAAGRLPLAVIDPLVYHALIQQDPSLRAMAGNIRLLPHPIGEQGLVICFRRTPQGAKLRDAFNVALRQHPPVLD</sequence>
<keyword evidence="4" id="KW-1185">Reference proteome</keyword>
<reference evidence="4" key="1">
    <citation type="journal article" date="2019" name="Int. J. Syst. Evol. Microbiol.">
        <title>The Global Catalogue of Microorganisms (GCM) 10K type strain sequencing project: providing services to taxonomists for standard genome sequencing and annotation.</title>
        <authorList>
            <consortium name="The Broad Institute Genomics Platform"/>
            <consortium name="The Broad Institute Genome Sequencing Center for Infectious Disease"/>
            <person name="Wu L."/>
            <person name="Ma J."/>
        </authorList>
    </citation>
    <scope>NUCLEOTIDE SEQUENCE [LARGE SCALE GENOMIC DNA]</scope>
    <source>
        <strain evidence="4">CCUG 54939</strain>
    </source>
</reference>
<proteinExistence type="inferred from homology"/>
<dbReference type="EMBL" id="JBHSAF010000014">
    <property type="protein sequence ID" value="MFC3914668.1"/>
    <property type="molecule type" value="Genomic_DNA"/>
</dbReference>
<evidence type="ECO:0000313" key="3">
    <source>
        <dbReference type="EMBL" id="MFC3914668.1"/>
    </source>
</evidence>
<gene>
    <name evidence="3" type="ORF">ACFOSS_14540</name>
</gene>
<dbReference type="RefSeq" id="WP_377153809.1">
    <property type="nucleotide sequence ID" value="NZ_JBHSAF010000014.1"/>
</dbReference>
<dbReference type="PANTHER" id="PTHR35936:SF25">
    <property type="entry name" value="ABC TRANSPORTER SUBSTRATE-BINDING PROTEIN"/>
    <property type="match status" value="1"/>
</dbReference>
<comment type="similarity">
    <text evidence="1">Belongs to the bacterial solute-binding protein 3 family.</text>
</comment>
<dbReference type="Proteomes" id="UP001595692">
    <property type="component" value="Unassembled WGS sequence"/>
</dbReference>
<dbReference type="PANTHER" id="PTHR35936">
    <property type="entry name" value="MEMBRANE-BOUND LYTIC MUREIN TRANSGLYCOSYLASE F"/>
    <property type="match status" value="1"/>
</dbReference>
<evidence type="ECO:0000256" key="1">
    <source>
        <dbReference type="ARBA" id="ARBA00010333"/>
    </source>
</evidence>
<accession>A0ABV8CRL9</accession>
<dbReference type="Gene3D" id="3.40.190.10">
    <property type="entry name" value="Periplasmic binding protein-like II"/>
    <property type="match status" value="2"/>
</dbReference>
<comment type="caution">
    <text evidence="3">The sequence shown here is derived from an EMBL/GenBank/DDBJ whole genome shotgun (WGS) entry which is preliminary data.</text>
</comment>
<dbReference type="SUPFAM" id="SSF53850">
    <property type="entry name" value="Periplasmic binding protein-like II"/>
    <property type="match status" value="1"/>
</dbReference>
<evidence type="ECO:0000313" key="4">
    <source>
        <dbReference type="Proteomes" id="UP001595692"/>
    </source>
</evidence>
<keyword evidence="2" id="KW-0732">Signal</keyword>